<comment type="similarity">
    <text evidence="3">Belongs to the adaptor complexes small subunit family.</text>
</comment>
<dbReference type="GO" id="GO:0016482">
    <property type="term" value="P:cytosolic transport"/>
    <property type="evidence" value="ECO:0007669"/>
    <property type="project" value="UniProtKB-ARBA"/>
</dbReference>
<evidence type="ECO:0000313" key="14">
    <source>
        <dbReference type="Proteomes" id="UP000612746"/>
    </source>
</evidence>
<sequence>MPSNANLSNQSAPEPVTDNDNPFLANSDDENHSESASEASEGEDSDSDTDTSHIEGVRKLSEIRFPSRVDGLVAPGIKYSRDKEAKAMSKKQAERLRNITNDDPLRTPEKSNGSSYSDANQQSDNESFRTPQKSIKRSRPEEDYVTPTKSIVRTPPPFGAPLIGYDPKYAPKYARSRYCNWVVFELVRWNQSAYLSLSIQINWLLLVSRQGKVRLTKWFITIPPKEKAKIVKDATQLVLARRVKMCNFLEYKDTKIVYRRYASLFFVAGINSDDNELITLEVVHRYVEILDRYFGNVCELDLIFNFHKAYFILDELLIAGELQESSKKSVLRVITQQDQFEEQEATEQKNS</sequence>
<feature type="compositionally biased region" description="Polar residues" evidence="11">
    <location>
        <begin position="110"/>
        <end position="133"/>
    </location>
</feature>
<comment type="subcellular location">
    <subcellularLocation>
        <location evidence="2">Cytoplasmic vesicle</location>
        <location evidence="2">Clathrin-coated vesicle membrane</location>
    </subcellularLocation>
    <subcellularLocation>
        <location evidence="1">Golgi apparatus</location>
    </subcellularLocation>
</comment>
<dbReference type="PANTHER" id="PTHR11753">
    <property type="entry name" value="ADAPTOR COMPLEXES SMALL SUBUNIT FAMILY"/>
    <property type="match status" value="1"/>
</dbReference>
<comment type="caution">
    <text evidence="13">The sequence shown here is derived from an EMBL/GenBank/DDBJ whole genome shotgun (WGS) entry which is preliminary data.</text>
</comment>
<dbReference type="GO" id="GO:0030121">
    <property type="term" value="C:AP-1 adaptor complex"/>
    <property type="evidence" value="ECO:0007669"/>
    <property type="project" value="InterPro"/>
</dbReference>
<evidence type="ECO:0000256" key="6">
    <source>
        <dbReference type="ARBA" id="ARBA00023034"/>
    </source>
</evidence>
<keyword evidence="14" id="KW-1185">Reference proteome</keyword>
<dbReference type="SUPFAM" id="SSF64356">
    <property type="entry name" value="SNARE-like"/>
    <property type="match status" value="1"/>
</dbReference>
<feature type="region of interest" description="Disordered" evidence="11">
    <location>
        <begin position="1"/>
        <end position="150"/>
    </location>
</feature>
<feature type="compositionally biased region" description="Basic and acidic residues" evidence="11">
    <location>
        <begin position="79"/>
        <end position="97"/>
    </location>
</feature>
<dbReference type="Proteomes" id="UP000612746">
    <property type="component" value="Unassembled WGS sequence"/>
</dbReference>
<dbReference type="FunFam" id="3.30.450.60:FF:000007">
    <property type="entry name" value="AP complex subunit sigma"/>
    <property type="match status" value="1"/>
</dbReference>
<dbReference type="OrthoDB" id="371463at2759"/>
<dbReference type="InterPro" id="IPR022775">
    <property type="entry name" value="AP_mu_sigma_su"/>
</dbReference>
<dbReference type="GO" id="GO:0005829">
    <property type="term" value="C:cytosol"/>
    <property type="evidence" value="ECO:0007669"/>
    <property type="project" value="GOC"/>
</dbReference>
<keyword evidence="7" id="KW-0472">Membrane</keyword>
<dbReference type="GO" id="GO:0035615">
    <property type="term" value="F:clathrin adaptor activity"/>
    <property type="evidence" value="ECO:0007669"/>
    <property type="project" value="InterPro"/>
</dbReference>
<evidence type="ECO:0000313" key="13">
    <source>
        <dbReference type="EMBL" id="KAG2187759.1"/>
    </source>
</evidence>
<evidence type="ECO:0000256" key="1">
    <source>
        <dbReference type="ARBA" id="ARBA00004555"/>
    </source>
</evidence>
<dbReference type="AlphaFoldDB" id="A0A8H7Q9M0"/>
<protein>
    <recommendedName>
        <fullName evidence="9">AP-1 complex subunit sigma-1</fullName>
    </recommendedName>
    <alternativeName>
        <fullName evidence="10">Sigma1-adaptin</fullName>
    </alternativeName>
</protein>
<feature type="compositionally biased region" description="Acidic residues" evidence="11">
    <location>
        <begin position="40"/>
        <end position="49"/>
    </location>
</feature>
<dbReference type="Pfam" id="PF01217">
    <property type="entry name" value="Clat_adaptor_s"/>
    <property type="match status" value="1"/>
</dbReference>
<dbReference type="CDD" id="cd14831">
    <property type="entry name" value="AP1_sigma"/>
    <property type="match status" value="1"/>
</dbReference>
<evidence type="ECO:0000256" key="3">
    <source>
        <dbReference type="ARBA" id="ARBA00006972"/>
    </source>
</evidence>
<feature type="domain" description="AP complex mu/sigma subunit" evidence="12">
    <location>
        <begin position="201"/>
        <end position="339"/>
    </location>
</feature>
<dbReference type="GO" id="GO:0015031">
    <property type="term" value="P:protein transport"/>
    <property type="evidence" value="ECO:0007669"/>
    <property type="project" value="UniProtKB-KW"/>
</dbReference>
<name>A0A8H7Q9M0_9FUNG</name>
<keyword evidence="5" id="KW-0653">Protein transport</keyword>
<accession>A0A8H7Q9M0</accession>
<reference evidence="13" key="1">
    <citation type="submission" date="2020-12" db="EMBL/GenBank/DDBJ databases">
        <title>Metabolic potential, ecology and presence of endohyphal bacteria is reflected in genomic diversity of Mucoromycotina.</title>
        <authorList>
            <person name="Muszewska A."/>
            <person name="Okrasinska A."/>
            <person name="Steczkiewicz K."/>
            <person name="Drgas O."/>
            <person name="Orlowska M."/>
            <person name="Perlinska-Lenart U."/>
            <person name="Aleksandrzak-Piekarczyk T."/>
            <person name="Szatraj K."/>
            <person name="Zielenkiewicz U."/>
            <person name="Pilsyk S."/>
            <person name="Malc E."/>
            <person name="Mieczkowski P."/>
            <person name="Kruszewska J.S."/>
            <person name="Biernat P."/>
            <person name="Pawlowska J."/>
        </authorList>
    </citation>
    <scope>NUCLEOTIDE SEQUENCE</scope>
    <source>
        <strain evidence="13">WA0000051536</strain>
    </source>
</reference>
<keyword evidence="8" id="KW-0968">Cytoplasmic vesicle</keyword>
<evidence type="ECO:0000256" key="4">
    <source>
        <dbReference type="ARBA" id="ARBA00022448"/>
    </source>
</evidence>
<evidence type="ECO:0000256" key="9">
    <source>
        <dbReference type="ARBA" id="ARBA00074180"/>
    </source>
</evidence>
<organism evidence="13 14">
    <name type="scientific">Umbelopsis vinacea</name>
    <dbReference type="NCBI Taxonomy" id="44442"/>
    <lineage>
        <taxon>Eukaryota</taxon>
        <taxon>Fungi</taxon>
        <taxon>Fungi incertae sedis</taxon>
        <taxon>Mucoromycota</taxon>
        <taxon>Mucoromycotina</taxon>
        <taxon>Umbelopsidomycetes</taxon>
        <taxon>Umbelopsidales</taxon>
        <taxon>Umbelopsidaceae</taxon>
        <taxon>Umbelopsis</taxon>
    </lineage>
</organism>
<evidence type="ECO:0000256" key="7">
    <source>
        <dbReference type="ARBA" id="ARBA00023136"/>
    </source>
</evidence>
<dbReference type="InterPro" id="IPR044733">
    <property type="entry name" value="AP1_sigma"/>
</dbReference>
<evidence type="ECO:0000256" key="2">
    <source>
        <dbReference type="ARBA" id="ARBA00004640"/>
    </source>
</evidence>
<evidence type="ECO:0000259" key="12">
    <source>
        <dbReference type="Pfam" id="PF01217"/>
    </source>
</evidence>
<feature type="compositionally biased region" description="Basic and acidic residues" evidence="11">
    <location>
        <begin position="50"/>
        <end position="67"/>
    </location>
</feature>
<dbReference type="EMBL" id="JAEPRA010000003">
    <property type="protein sequence ID" value="KAG2187759.1"/>
    <property type="molecule type" value="Genomic_DNA"/>
</dbReference>
<dbReference type="Gene3D" id="3.30.450.60">
    <property type="match status" value="1"/>
</dbReference>
<evidence type="ECO:0000256" key="5">
    <source>
        <dbReference type="ARBA" id="ARBA00022927"/>
    </source>
</evidence>
<evidence type="ECO:0000256" key="8">
    <source>
        <dbReference type="ARBA" id="ARBA00023329"/>
    </source>
</evidence>
<evidence type="ECO:0000256" key="11">
    <source>
        <dbReference type="SAM" id="MobiDB-lite"/>
    </source>
</evidence>
<keyword evidence="4" id="KW-0813">Transport</keyword>
<keyword evidence="6" id="KW-0333">Golgi apparatus</keyword>
<proteinExistence type="inferred from homology"/>
<dbReference type="InterPro" id="IPR011012">
    <property type="entry name" value="Longin-like_dom_sf"/>
</dbReference>
<feature type="compositionally biased region" description="Polar residues" evidence="11">
    <location>
        <begin position="1"/>
        <end position="12"/>
    </location>
</feature>
<evidence type="ECO:0000256" key="10">
    <source>
        <dbReference type="ARBA" id="ARBA00081706"/>
    </source>
</evidence>
<dbReference type="InterPro" id="IPR016635">
    <property type="entry name" value="AP_complex_ssu"/>
</dbReference>
<gene>
    <name evidence="13" type="ORF">INT44_005449</name>
</gene>